<keyword evidence="8" id="KW-0808">Transferase</keyword>
<gene>
    <name evidence="8" type="ORF">QP229_11670</name>
</gene>
<dbReference type="GO" id="GO:0004595">
    <property type="term" value="F:pantetheine-phosphate adenylyltransferase activity"/>
    <property type="evidence" value="ECO:0007669"/>
    <property type="project" value="UniProtKB-EC"/>
</dbReference>
<protein>
    <recommendedName>
        <fullName evidence="2">Phosphopantetheine adenylyltransferase</fullName>
        <ecNumber evidence="1">2.7.7.3</ecNumber>
    </recommendedName>
</protein>
<comment type="catalytic activity">
    <reaction evidence="6">
        <text>(R)-4'-phosphopantetheine + ATP + H(+) = 3'-dephospho-CoA + diphosphate</text>
        <dbReference type="Rhea" id="RHEA:19801"/>
        <dbReference type="ChEBI" id="CHEBI:15378"/>
        <dbReference type="ChEBI" id="CHEBI:30616"/>
        <dbReference type="ChEBI" id="CHEBI:33019"/>
        <dbReference type="ChEBI" id="CHEBI:57328"/>
        <dbReference type="ChEBI" id="CHEBI:61723"/>
        <dbReference type="EC" id="2.7.7.3"/>
    </reaction>
</comment>
<keyword evidence="8" id="KW-0548">Nucleotidyltransferase</keyword>
<evidence type="ECO:0000313" key="9">
    <source>
        <dbReference type="Proteomes" id="UP001230629"/>
    </source>
</evidence>
<evidence type="ECO:0000256" key="1">
    <source>
        <dbReference type="ARBA" id="ARBA00012392"/>
    </source>
</evidence>
<evidence type="ECO:0000256" key="5">
    <source>
        <dbReference type="ARBA" id="ARBA00022993"/>
    </source>
</evidence>
<accession>A0AAW6XSJ5</accession>
<keyword evidence="5" id="KW-0173">Coenzyme A biosynthesis</keyword>
<dbReference type="EMBL" id="JASOIH010000300">
    <property type="protein sequence ID" value="MDK6900608.1"/>
    <property type="molecule type" value="Genomic_DNA"/>
</dbReference>
<keyword evidence="3" id="KW-0963">Cytoplasm</keyword>
<dbReference type="InterPro" id="IPR001980">
    <property type="entry name" value="PPAT"/>
</dbReference>
<dbReference type="InterPro" id="IPR014729">
    <property type="entry name" value="Rossmann-like_a/b/a_fold"/>
</dbReference>
<proteinExistence type="predicted"/>
<dbReference type="Pfam" id="PF01467">
    <property type="entry name" value="CTP_transf_like"/>
    <property type="match status" value="1"/>
</dbReference>
<dbReference type="NCBIfam" id="TIGR00125">
    <property type="entry name" value="cyt_tran_rel"/>
    <property type="match status" value="1"/>
</dbReference>
<organism evidence="8 9">
    <name type="scientific">Streptococcus agalactiae</name>
    <dbReference type="NCBI Taxonomy" id="1311"/>
    <lineage>
        <taxon>Bacteria</taxon>
        <taxon>Bacillati</taxon>
        <taxon>Bacillota</taxon>
        <taxon>Bacilli</taxon>
        <taxon>Lactobacillales</taxon>
        <taxon>Streptococcaceae</taxon>
        <taxon>Streptococcus</taxon>
    </lineage>
</organism>
<sequence>MAKIGLFTGSFDPVTNGHLDIIARASKLFDTLFVGIFYNKDKNG</sequence>
<dbReference type="InterPro" id="IPR004821">
    <property type="entry name" value="Cyt_trans-like"/>
</dbReference>
<evidence type="ECO:0000256" key="3">
    <source>
        <dbReference type="ARBA" id="ARBA00022490"/>
    </source>
</evidence>
<name>A0AAW6XSJ5_STRAG</name>
<dbReference type="Proteomes" id="UP001230629">
    <property type="component" value="Unassembled WGS sequence"/>
</dbReference>
<keyword evidence="4" id="KW-0460">Magnesium</keyword>
<evidence type="ECO:0000313" key="8">
    <source>
        <dbReference type="EMBL" id="MDK6900608.1"/>
    </source>
</evidence>
<comment type="caution">
    <text evidence="8">The sequence shown here is derived from an EMBL/GenBank/DDBJ whole genome shotgun (WGS) entry which is preliminary data.</text>
</comment>
<reference evidence="8" key="1">
    <citation type="submission" date="2023-05" db="EMBL/GenBank/DDBJ databases">
        <title>Cataloging the Phylogenetic Diversity of Human Bladder Bacteria.</title>
        <authorList>
            <person name="Du J."/>
        </authorList>
    </citation>
    <scope>NUCLEOTIDE SEQUENCE</scope>
    <source>
        <strain evidence="8">UMB8703</strain>
    </source>
</reference>
<evidence type="ECO:0000256" key="6">
    <source>
        <dbReference type="ARBA" id="ARBA00029346"/>
    </source>
</evidence>
<feature type="domain" description="Cytidyltransferase-like" evidence="7">
    <location>
        <begin position="6"/>
        <end position="41"/>
    </location>
</feature>
<dbReference type="RefSeq" id="WP_285312220.1">
    <property type="nucleotide sequence ID" value="NZ_JASOIH010000300.1"/>
</dbReference>
<dbReference type="PRINTS" id="PR01020">
    <property type="entry name" value="LPSBIOSNTHSS"/>
</dbReference>
<feature type="non-terminal residue" evidence="8">
    <location>
        <position position="44"/>
    </location>
</feature>
<dbReference type="SUPFAM" id="SSF52374">
    <property type="entry name" value="Nucleotidylyl transferase"/>
    <property type="match status" value="1"/>
</dbReference>
<dbReference type="EC" id="2.7.7.3" evidence="1"/>
<dbReference type="AlphaFoldDB" id="A0AAW6XSJ5"/>
<dbReference type="GO" id="GO:0015937">
    <property type="term" value="P:coenzyme A biosynthetic process"/>
    <property type="evidence" value="ECO:0007669"/>
    <property type="project" value="UniProtKB-KW"/>
</dbReference>
<evidence type="ECO:0000256" key="4">
    <source>
        <dbReference type="ARBA" id="ARBA00022842"/>
    </source>
</evidence>
<evidence type="ECO:0000256" key="2">
    <source>
        <dbReference type="ARBA" id="ARBA00013868"/>
    </source>
</evidence>
<dbReference type="Gene3D" id="3.40.50.620">
    <property type="entry name" value="HUPs"/>
    <property type="match status" value="1"/>
</dbReference>
<evidence type="ECO:0000259" key="7">
    <source>
        <dbReference type="Pfam" id="PF01467"/>
    </source>
</evidence>